<name>A0ABM6FBH9_9BURK</name>
<accession>A0ABM6FBH9</accession>
<dbReference type="InterPro" id="IPR014347">
    <property type="entry name" value="Tautomerase/MIF_sf"/>
</dbReference>
<dbReference type="Gene3D" id="3.30.429.10">
    <property type="entry name" value="Macrophage Migration Inhibitory Factor"/>
    <property type="match status" value="2"/>
</dbReference>
<dbReference type="EMBL" id="CP017755">
    <property type="protein sequence ID" value="AOZ09092.1"/>
    <property type="molecule type" value="Genomic_DNA"/>
</dbReference>
<gene>
    <name evidence="1" type="ORF">BKK80_24995</name>
</gene>
<proteinExistence type="predicted"/>
<dbReference type="RefSeq" id="WP_071071728.1">
    <property type="nucleotide sequence ID" value="NZ_CP017755.1"/>
</dbReference>
<protein>
    <submittedName>
        <fullName evidence="1">Tautomerase</fullName>
    </submittedName>
</protein>
<evidence type="ECO:0000313" key="2">
    <source>
        <dbReference type="Proteomes" id="UP000177515"/>
    </source>
</evidence>
<keyword evidence="2" id="KW-1185">Reference proteome</keyword>
<dbReference type="Proteomes" id="UP000177515">
    <property type="component" value="Chromosome 2"/>
</dbReference>
<organism evidence="1 2">
    <name type="scientific">Cupriavidus malaysiensis</name>
    <dbReference type="NCBI Taxonomy" id="367825"/>
    <lineage>
        <taxon>Bacteria</taxon>
        <taxon>Pseudomonadati</taxon>
        <taxon>Pseudomonadota</taxon>
        <taxon>Betaproteobacteria</taxon>
        <taxon>Burkholderiales</taxon>
        <taxon>Burkholderiaceae</taxon>
        <taxon>Cupriavidus</taxon>
    </lineage>
</organism>
<evidence type="ECO:0000313" key="1">
    <source>
        <dbReference type="EMBL" id="AOZ09092.1"/>
    </source>
</evidence>
<reference evidence="1 2" key="1">
    <citation type="submission" date="2016-10" db="EMBL/GenBank/DDBJ databases">
        <title>Complete genome sequences of three Cupriavidus strains isolated from various Malaysian environments.</title>
        <authorList>
            <person name="Abdullah A.A.-A."/>
            <person name="Shafie N.A.H."/>
            <person name="Lau N.S."/>
        </authorList>
    </citation>
    <scope>NUCLEOTIDE SEQUENCE [LARGE SCALE GENOMIC DNA]</scope>
    <source>
        <strain evidence="1 2">USMAA1020</strain>
    </source>
</reference>
<sequence>MPNLLIRIPQGTFPGTHRADLGRLLSDAAATAERIPDDPRRRALCWVQVEEVAAGGWTCGGADPGAGLLPCVVQACVPAGVLDDAARAEFVRLVHEAVQAARPAGDTRPLVTSVLLQEVPDGTWGVNGRIWRLADFAAAAGYAHLQQTSS</sequence>